<feature type="compositionally biased region" description="Pro residues" evidence="1">
    <location>
        <begin position="182"/>
        <end position="193"/>
    </location>
</feature>
<protein>
    <recommendedName>
        <fullName evidence="4">Rhodanese domain-containing protein</fullName>
    </recommendedName>
</protein>
<sequence>MQNGSTSHSRRESVSDIKSVAKEQVQRASKGASPTSLLEIAKQQSLMASAKEGEGDIKGAYVALVKAGALMAMFMDSTEFKQDKAKRGVLTLGWQSFQQGEGRDLANRMHNLEAKLMEIDSSASASRQEDDALVGSPRKPGGIADRVKQLQSAGLSVAPSKRISRELSSLNSIVPVSSNTPPMSPDVPSPSPHPNRTSLPSVIPPPSATPAFTPTTIIPSATNTATTNASTSTSTSTTTTPLNPFSQPHQPPVLSSLSSPPTAANSANPSPHTLIPASSFGPPSPTSSTSSSPRLNHFDFTGFQQAFPSIDELDEMAGLVIPSNPTGGTGTSSGSGGGSRRSSNSKHSGSSLQNYNHTGLKDDIGGGGGGVLAGFPPIHAPKAFPALPLDPGPRPSSTPIPPTIDTFVSRPASPSVVGRSPMSPSVPRKPSGLGLNSSLVSTSTTSSNSSVAATTITTGVPLPLPNPIPIPIHASASVSSTSNAYQPTNRSPLISGSGTLTPTGGSSEKRELPFTTLFPRTLLECMQKGSGFKVLLLDVRTREEFRKERLNVDTVVCIEPSVLLRDR</sequence>
<feature type="region of interest" description="Disordered" evidence="1">
    <location>
        <begin position="319"/>
        <end position="362"/>
    </location>
</feature>
<gene>
    <name evidence="2" type="ORF">NLI96_g11549</name>
</gene>
<dbReference type="EMBL" id="JANAWD010000786">
    <property type="protein sequence ID" value="KAJ3475868.1"/>
    <property type="molecule type" value="Genomic_DNA"/>
</dbReference>
<reference evidence="2" key="1">
    <citation type="submission" date="2022-07" db="EMBL/GenBank/DDBJ databases">
        <title>Genome Sequence of Physisporinus lineatus.</title>
        <authorList>
            <person name="Buettner E."/>
        </authorList>
    </citation>
    <scope>NUCLEOTIDE SEQUENCE</scope>
    <source>
        <strain evidence="2">VT162</strain>
    </source>
</reference>
<name>A0AAD5Y917_9APHY</name>
<evidence type="ECO:0000313" key="3">
    <source>
        <dbReference type="Proteomes" id="UP001212997"/>
    </source>
</evidence>
<feature type="compositionally biased region" description="Gly residues" evidence="1">
    <location>
        <begin position="327"/>
        <end position="339"/>
    </location>
</feature>
<feature type="compositionally biased region" description="Basic and acidic residues" evidence="1">
    <location>
        <begin position="9"/>
        <end position="25"/>
    </location>
</feature>
<keyword evidence="3" id="KW-1185">Reference proteome</keyword>
<feature type="region of interest" description="Disordered" evidence="1">
    <location>
        <begin position="173"/>
        <end position="297"/>
    </location>
</feature>
<feature type="region of interest" description="Disordered" evidence="1">
    <location>
        <begin position="1"/>
        <end position="36"/>
    </location>
</feature>
<feature type="compositionally biased region" description="Low complexity" evidence="1">
    <location>
        <begin position="209"/>
        <end position="293"/>
    </location>
</feature>
<accession>A0AAD5Y917</accession>
<evidence type="ECO:0008006" key="4">
    <source>
        <dbReference type="Google" id="ProtNLM"/>
    </source>
</evidence>
<feature type="compositionally biased region" description="Polar residues" evidence="1">
    <location>
        <begin position="481"/>
        <end position="494"/>
    </location>
</feature>
<feature type="compositionally biased region" description="Low complexity" evidence="1">
    <location>
        <begin position="495"/>
        <end position="506"/>
    </location>
</feature>
<evidence type="ECO:0000256" key="1">
    <source>
        <dbReference type="SAM" id="MobiDB-lite"/>
    </source>
</evidence>
<dbReference type="AlphaFoldDB" id="A0AAD5Y917"/>
<feature type="region of interest" description="Disordered" evidence="1">
    <location>
        <begin position="407"/>
        <end position="432"/>
    </location>
</feature>
<feature type="region of interest" description="Disordered" evidence="1">
    <location>
        <begin position="481"/>
        <end position="508"/>
    </location>
</feature>
<proteinExistence type="predicted"/>
<feature type="region of interest" description="Disordered" evidence="1">
    <location>
        <begin position="121"/>
        <end position="143"/>
    </location>
</feature>
<evidence type="ECO:0000313" key="2">
    <source>
        <dbReference type="EMBL" id="KAJ3475868.1"/>
    </source>
</evidence>
<dbReference type="Proteomes" id="UP001212997">
    <property type="component" value="Unassembled WGS sequence"/>
</dbReference>
<feature type="compositionally biased region" description="Low complexity" evidence="1">
    <location>
        <begin position="340"/>
        <end position="351"/>
    </location>
</feature>
<comment type="caution">
    <text evidence="2">The sequence shown here is derived from an EMBL/GenBank/DDBJ whole genome shotgun (WGS) entry which is preliminary data.</text>
</comment>
<organism evidence="2 3">
    <name type="scientific">Meripilus lineatus</name>
    <dbReference type="NCBI Taxonomy" id="2056292"/>
    <lineage>
        <taxon>Eukaryota</taxon>
        <taxon>Fungi</taxon>
        <taxon>Dikarya</taxon>
        <taxon>Basidiomycota</taxon>
        <taxon>Agaricomycotina</taxon>
        <taxon>Agaricomycetes</taxon>
        <taxon>Polyporales</taxon>
        <taxon>Meripilaceae</taxon>
        <taxon>Meripilus</taxon>
    </lineage>
</organism>